<dbReference type="InterPro" id="IPR041916">
    <property type="entry name" value="Anti_sigma_zinc_sf"/>
</dbReference>
<feature type="transmembrane region" description="Helical" evidence="12">
    <location>
        <begin position="121"/>
        <end position="141"/>
    </location>
</feature>
<dbReference type="InterPro" id="IPR018764">
    <property type="entry name" value="RskA_C"/>
</dbReference>
<dbReference type="Gene3D" id="1.10.10.1320">
    <property type="entry name" value="Anti-sigma factor, zinc-finger domain"/>
    <property type="match status" value="1"/>
</dbReference>
<keyword evidence="7 12" id="KW-0472">Membrane</keyword>
<keyword evidence="5 12" id="KW-1133">Transmembrane helix</keyword>
<keyword evidence="4 12" id="KW-0812">Transmembrane</keyword>
<dbReference type="Pfam" id="PF10099">
    <property type="entry name" value="RskA_C"/>
    <property type="match status" value="1"/>
</dbReference>
<accession>A0A0W8I5I1</accession>
<comment type="caution">
    <text evidence="15">The sequence shown here is derived from an EMBL/GenBank/DDBJ whole genome shotgun (WGS) entry which is preliminary data.</text>
</comment>
<evidence type="ECO:0000256" key="7">
    <source>
        <dbReference type="ARBA" id="ARBA00023136"/>
    </source>
</evidence>
<dbReference type="Proteomes" id="UP000054837">
    <property type="component" value="Unassembled WGS sequence"/>
</dbReference>
<reference evidence="15 16" key="1">
    <citation type="submission" date="2015-12" db="EMBL/GenBank/DDBJ databases">
        <title>Serinicoccus chungangenesis strain CD08_5 genome sequencing and assembly.</title>
        <authorList>
            <person name="Chander A.M."/>
            <person name="Kaur G."/>
            <person name="Nair G.R."/>
            <person name="Dhawan D.K."/>
            <person name="Kochhar R.K."/>
            <person name="Mayilraj S."/>
            <person name="Bhadada S.K."/>
        </authorList>
    </citation>
    <scope>NUCLEOTIDE SEQUENCE [LARGE SCALE GENOMIC DNA]</scope>
    <source>
        <strain evidence="15 16">CD08_5</strain>
    </source>
</reference>
<evidence type="ECO:0000256" key="3">
    <source>
        <dbReference type="ARBA" id="ARBA00022475"/>
    </source>
</evidence>
<feature type="domain" description="Anti-sigma K factor RskA C-terminal" evidence="13">
    <location>
        <begin position="124"/>
        <end position="255"/>
    </location>
</feature>
<gene>
    <name evidence="15" type="ORF">AVL62_01540</name>
</gene>
<evidence type="ECO:0000256" key="2">
    <source>
        <dbReference type="ARBA" id="ARBA00004236"/>
    </source>
</evidence>
<dbReference type="InterPro" id="IPR051474">
    <property type="entry name" value="Anti-sigma-K/W_factor"/>
</dbReference>
<evidence type="ECO:0000256" key="5">
    <source>
        <dbReference type="ARBA" id="ARBA00022989"/>
    </source>
</evidence>
<dbReference type="AlphaFoldDB" id="A0A0W8I5I1"/>
<keyword evidence="6" id="KW-0805">Transcription regulation</keyword>
<keyword evidence="16" id="KW-1185">Reference proteome</keyword>
<name>A0A0W8I5I1_9MICO</name>
<sequence length="262" mass="26974">MSEDDVRDHDVWDDDVHAHALAYAIHALDEEEQQEFEAHLAGCPSCQDEVAALRETVGVLSDDLAVDPPPGLRARVLQQVADEAAGPARPEVDGAAGQPDADVTPLAPRRSRAQSARTPSVGRWLAAAAAAVVLAGGVWGISQTLDTDPTREVLQADDASEHTADTADGPVAVTVSDAAGQAVVQLPGDFAAPQAGQVYQAWFVGPDGSARSAGLLTAQTVSEGRSLLEGAPEDAVAVGLTVEPEGGSSQPTSEPFVVVPLT</sequence>
<dbReference type="RefSeq" id="WP_058891512.1">
    <property type="nucleotide sequence ID" value="NZ_LQBL01000028.1"/>
</dbReference>
<feature type="domain" description="Anti-sigma-K factor RskA N-terminal" evidence="14">
    <location>
        <begin position="20"/>
        <end position="57"/>
    </location>
</feature>
<feature type="region of interest" description="Disordered" evidence="11">
    <location>
        <begin position="83"/>
        <end position="118"/>
    </location>
</feature>
<evidence type="ECO:0000256" key="8">
    <source>
        <dbReference type="ARBA" id="ARBA00023163"/>
    </source>
</evidence>
<evidence type="ECO:0000256" key="6">
    <source>
        <dbReference type="ARBA" id="ARBA00023015"/>
    </source>
</evidence>
<evidence type="ECO:0000313" key="15">
    <source>
        <dbReference type="EMBL" id="KUG53503.1"/>
    </source>
</evidence>
<evidence type="ECO:0000256" key="12">
    <source>
        <dbReference type="SAM" id="Phobius"/>
    </source>
</evidence>
<organism evidence="15 16">
    <name type="scientific">Serinicoccus chungangensis</name>
    <dbReference type="NCBI Taxonomy" id="767452"/>
    <lineage>
        <taxon>Bacteria</taxon>
        <taxon>Bacillati</taxon>
        <taxon>Actinomycetota</taxon>
        <taxon>Actinomycetes</taxon>
        <taxon>Micrococcales</taxon>
        <taxon>Ornithinimicrobiaceae</taxon>
        <taxon>Serinicoccus</taxon>
    </lineage>
</organism>
<dbReference type="GO" id="GO:0016989">
    <property type="term" value="F:sigma factor antagonist activity"/>
    <property type="evidence" value="ECO:0007669"/>
    <property type="project" value="TreeGrafter"/>
</dbReference>
<dbReference type="STRING" id="767452.AVL62_01540"/>
<dbReference type="InterPro" id="IPR053877">
    <property type="entry name" value="RskA_N"/>
</dbReference>
<dbReference type="PANTHER" id="PTHR37461">
    <property type="entry name" value="ANTI-SIGMA-K FACTOR RSKA"/>
    <property type="match status" value="1"/>
</dbReference>
<evidence type="ECO:0000313" key="16">
    <source>
        <dbReference type="Proteomes" id="UP000054837"/>
    </source>
</evidence>
<dbReference type="Pfam" id="PF22618">
    <property type="entry name" value="RskA_N"/>
    <property type="match status" value="1"/>
</dbReference>
<evidence type="ECO:0000256" key="1">
    <source>
        <dbReference type="ARBA" id="ARBA00004167"/>
    </source>
</evidence>
<evidence type="ECO:0000256" key="11">
    <source>
        <dbReference type="SAM" id="MobiDB-lite"/>
    </source>
</evidence>
<keyword evidence="8" id="KW-0804">Transcription</keyword>
<evidence type="ECO:0000256" key="9">
    <source>
        <dbReference type="ARBA" id="ARBA00029829"/>
    </source>
</evidence>
<evidence type="ECO:0000259" key="14">
    <source>
        <dbReference type="Pfam" id="PF22618"/>
    </source>
</evidence>
<dbReference type="EMBL" id="LQBL01000028">
    <property type="protein sequence ID" value="KUG53503.1"/>
    <property type="molecule type" value="Genomic_DNA"/>
</dbReference>
<dbReference type="GO" id="GO:0006417">
    <property type="term" value="P:regulation of translation"/>
    <property type="evidence" value="ECO:0007669"/>
    <property type="project" value="TreeGrafter"/>
</dbReference>
<evidence type="ECO:0000259" key="13">
    <source>
        <dbReference type="Pfam" id="PF10099"/>
    </source>
</evidence>
<evidence type="ECO:0000256" key="4">
    <source>
        <dbReference type="ARBA" id="ARBA00022692"/>
    </source>
</evidence>
<keyword evidence="3" id="KW-1003">Cell membrane</keyword>
<proteinExistence type="predicted"/>
<dbReference type="GO" id="GO:0005886">
    <property type="term" value="C:plasma membrane"/>
    <property type="evidence" value="ECO:0007669"/>
    <property type="project" value="UniProtKB-SubCell"/>
</dbReference>
<dbReference type="OrthoDB" id="153510at2"/>
<evidence type="ECO:0000256" key="10">
    <source>
        <dbReference type="ARBA" id="ARBA00030803"/>
    </source>
</evidence>
<comment type="subcellular location">
    <subcellularLocation>
        <location evidence="2">Cell membrane</location>
    </subcellularLocation>
    <subcellularLocation>
        <location evidence="1">Membrane</location>
        <topology evidence="1">Single-pass membrane protein</topology>
    </subcellularLocation>
</comment>
<dbReference type="PANTHER" id="PTHR37461:SF1">
    <property type="entry name" value="ANTI-SIGMA-K FACTOR RSKA"/>
    <property type="match status" value="1"/>
</dbReference>
<protein>
    <recommendedName>
        <fullName evidence="10">Regulator of SigK</fullName>
    </recommendedName>
    <alternativeName>
        <fullName evidence="9">Sigma-K anti-sigma factor RskA</fullName>
    </alternativeName>
</protein>